<dbReference type="Pfam" id="PF00034">
    <property type="entry name" value="Cytochrom_C"/>
    <property type="match status" value="2"/>
</dbReference>
<dbReference type="Gene3D" id="2.60.40.420">
    <property type="entry name" value="Cupredoxins - blue copper proteins"/>
    <property type="match status" value="1"/>
</dbReference>
<dbReference type="CDD" id="cd13919">
    <property type="entry name" value="CuRO_HCO_II_like_5"/>
    <property type="match status" value="1"/>
</dbReference>
<dbReference type="SUPFAM" id="SSF46626">
    <property type="entry name" value="Cytochrome c"/>
    <property type="match status" value="2"/>
</dbReference>
<keyword evidence="21" id="KW-1185">Reference proteome</keyword>
<evidence type="ECO:0000256" key="3">
    <source>
        <dbReference type="ARBA" id="ARBA00007866"/>
    </source>
</evidence>
<evidence type="ECO:0000256" key="15">
    <source>
        <dbReference type="ARBA" id="ARBA00047816"/>
    </source>
</evidence>
<evidence type="ECO:0000256" key="1">
    <source>
        <dbReference type="ARBA" id="ARBA00004141"/>
    </source>
</evidence>
<evidence type="ECO:0000256" key="9">
    <source>
        <dbReference type="ARBA" id="ARBA00022967"/>
    </source>
</evidence>
<sequence>MAIAIALIVLALGSVLFHILSPWYFTPIASNWATIDNTISITFWVTGVVFIAVSGFTAWAVIRYRHRHDARAEYEPENKKLEWRLLIITTLGVASMLAPGLVVWAQFVNVPPEADVVEAVAQQWNWSYRLPGKDGKLGTVDARFVDAANPFGMNPNDPNGRDDVLVSSPELHLPLGRPVRVLLRSKDVLHNFAIAEIRVKMDLVPGLITRVWFTPTKAGTYDLLCQELCGIGHYAMRGRMVVEDAATFQAWLDRQPTYAQISARAPADAGAGKGLFAACGACHGQQGEGNVAMNAPKLSGQPAWYLERQLKQFKQGSRGTHEKDTFGKMMVPMAATLPDDAAIANVAAYIASLPDTPAPATIQGNASSGSRRYATCAACHGAQGQGIVATNAPRLKGMSDWYMARQLRNFREGVRGTHAQDPHGAQMALIAAMLADDAAIGDVIAYINKP</sequence>
<evidence type="ECO:0000313" key="20">
    <source>
        <dbReference type="EMBL" id="MBL0391997.1"/>
    </source>
</evidence>
<dbReference type="InterPro" id="IPR002429">
    <property type="entry name" value="CcO_II-like_C"/>
</dbReference>
<evidence type="ECO:0000256" key="2">
    <source>
        <dbReference type="ARBA" id="ARBA00004418"/>
    </source>
</evidence>
<evidence type="ECO:0000256" key="5">
    <source>
        <dbReference type="ARBA" id="ARBA00022448"/>
    </source>
</evidence>
<dbReference type="RefSeq" id="WP_201674586.1">
    <property type="nucleotide sequence ID" value="NZ_JAEQNE010000002.1"/>
</dbReference>
<dbReference type="GO" id="GO:0020037">
    <property type="term" value="F:heme binding"/>
    <property type="evidence" value="ECO:0007669"/>
    <property type="project" value="InterPro"/>
</dbReference>
<dbReference type="GO" id="GO:0016020">
    <property type="term" value="C:membrane"/>
    <property type="evidence" value="ECO:0007669"/>
    <property type="project" value="UniProtKB-SubCell"/>
</dbReference>
<dbReference type="InterPro" id="IPR036257">
    <property type="entry name" value="Cyt_c_oxidase_su2_TM_sf"/>
</dbReference>
<feature type="domain" description="Cytochrome c" evidence="19">
    <location>
        <begin position="364"/>
        <end position="450"/>
    </location>
</feature>
<evidence type="ECO:0000259" key="19">
    <source>
        <dbReference type="PROSITE" id="PS51007"/>
    </source>
</evidence>
<evidence type="ECO:0000256" key="11">
    <source>
        <dbReference type="ARBA" id="ARBA00022989"/>
    </source>
</evidence>
<keyword evidence="11 17" id="KW-1133">Transmembrane helix</keyword>
<keyword evidence="8 16" id="KW-0479">Metal-binding</keyword>
<dbReference type="Gene3D" id="1.10.287.90">
    <property type="match status" value="1"/>
</dbReference>
<keyword evidence="5" id="KW-0813">Transport</keyword>
<evidence type="ECO:0000256" key="16">
    <source>
        <dbReference type="PROSITE-ProRule" id="PRU00433"/>
    </source>
</evidence>
<keyword evidence="14 17" id="KW-0472">Membrane</keyword>
<evidence type="ECO:0000256" key="6">
    <source>
        <dbReference type="ARBA" id="ARBA00022617"/>
    </source>
</evidence>
<keyword evidence="13" id="KW-0186">Copper</keyword>
<dbReference type="PROSITE" id="PS50857">
    <property type="entry name" value="COX2_CUA"/>
    <property type="match status" value="1"/>
</dbReference>
<evidence type="ECO:0000256" key="10">
    <source>
        <dbReference type="ARBA" id="ARBA00022982"/>
    </source>
</evidence>
<evidence type="ECO:0000256" key="17">
    <source>
        <dbReference type="SAM" id="Phobius"/>
    </source>
</evidence>
<dbReference type="GO" id="GO:0005507">
    <property type="term" value="F:copper ion binding"/>
    <property type="evidence" value="ECO:0007669"/>
    <property type="project" value="InterPro"/>
</dbReference>
<feature type="domain" description="Cytochrome oxidase subunit II copper A binding" evidence="18">
    <location>
        <begin position="112"/>
        <end position="254"/>
    </location>
</feature>
<dbReference type="EC" id="7.1.1.9" evidence="4"/>
<dbReference type="AlphaFoldDB" id="A0A937CUG4"/>
<evidence type="ECO:0000256" key="4">
    <source>
        <dbReference type="ARBA" id="ARBA00012949"/>
    </source>
</evidence>
<dbReference type="GO" id="GO:0004129">
    <property type="term" value="F:cytochrome-c oxidase activity"/>
    <property type="evidence" value="ECO:0007669"/>
    <property type="project" value="UniProtKB-EC"/>
</dbReference>
<feature type="transmembrane region" description="Helical" evidence="17">
    <location>
        <begin position="41"/>
        <end position="62"/>
    </location>
</feature>
<evidence type="ECO:0000256" key="12">
    <source>
        <dbReference type="ARBA" id="ARBA00023004"/>
    </source>
</evidence>
<dbReference type="Proteomes" id="UP000599109">
    <property type="component" value="Unassembled WGS sequence"/>
</dbReference>
<dbReference type="GO" id="GO:0042773">
    <property type="term" value="P:ATP synthesis coupled electron transport"/>
    <property type="evidence" value="ECO:0007669"/>
    <property type="project" value="TreeGrafter"/>
</dbReference>
<feature type="transmembrane region" description="Helical" evidence="17">
    <location>
        <begin position="83"/>
        <end position="105"/>
    </location>
</feature>
<keyword evidence="7 17" id="KW-0812">Transmembrane</keyword>
<dbReference type="InterPro" id="IPR009056">
    <property type="entry name" value="Cyt_c-like_dom"/>
</dbReference>
<protein>
    <recommendedName>
        <fullName evidence="4">cytochrome-c oxidase</fullName>
        <ecNumber evidence="4">7.1.1.9</ecNumber>
    </recommendedName>
</protein>
<organism evidence="20 21">
    <name type="scientific">Ramlibacter monticola</name>
    <dbReference type="NCBI Taxonomy" id="1926872"/>
    <lineage>
        <taxon>Bacteria</taxon>
        <taxon>Pseudomonadati</taxon>
        <taxon>Pseudomonadota</taxon>
        <taxon>Betaproteobacteria</taxon>
        <taxon>Burkholderiales</taxon>
        <taxon>Comamonadaceae</taxon>
        <taxon>Ramlibacter</taxon>
    </lineage>
</organism>
<accession>A0A937CUG4</accession>
<keyword evidence="12 16" id="KW-0408">Iron</keyword>
<dbReference type="EMBL" id="JAEQNE010000002">
    <property type="protein sequence ID" value="MBL0391997.1"/>
    <property type="molecule type" value="Genomic_DNA"/>
</dbReference>
<evidence type="ECO:0000259" key="18">
    <source>
        <dbReference type="PROSITE" id="PS50857"/>
    </source>
</evidence>
<evidence type="ECO:0000256" key="7">
    <source>
        <dbReference type="ARBA" id="ARBA00022692"/>
    </source>
</evidence>
<dbReference type="InterPro" id="IPR045187">
    <property type="entry name" value="CcO_II"/>
</dbReference>
<name>A0A937CUG4_9BURK</name>
<evidence type="ECO:0000256" key="13">
    <source>
        <dbReference type="ARBA" id="ARBA00023008"/>
    </source>
</evidence>
<evidence type="ECO:0000256" key="14">
    <source>
        <dbReference type="ARBA" id="ARBA00023136"/>
    </source>
</evidence>
<feature type="domain" description="Cytochrome c" evidence="19">
    <location>
        <begin position="267"/>
        <end position="354"/>
    </location>
</feature>
<evidence type="ECO:0000313" key="21">
    <source>
        <dbReference type="Proteomes" id="UP000599109"/>
    </source>
</evidence>
<comment type="catalytic activity">
    <reaction evidence="15">
        <text>4 Fe(II)-[cytochrome c] + O2 + 8 H(+)(in) = 4 Fe(III)-[cytochrome c] + 2 H2O + 4 H(+)(out)</text>
        <dbReference type="Rhea" id="RHEA:11436"/>
        <dbReference type="Rhea" id="RHEA-COMP:10350"/>
        <dbReference type="Rhea" id="RHEA-COMP:14399"/>
        <dbReference type="ChEBI" id="CHEBI:15377"/>
        <dbReference type="ChEBI" id="CHEBI:15378"/>
        <dbReference type="ChEBI" id="CHEBI:15379"/>
        <dbReference type="ChEBI" id="CHEBI:29033"/>
        <dbReference type="ChEBI" id="CHEBI:29034"/>
        <dbReference type="EC" id="7.1.1.9"/>
    </reaction>
</comment>
<comment type="subcellular location">
    <subcellularLocation>
        <location evidence="1">Membrane</location>
        <topology evidence="1">Multi-pass membrane protein</topology>
    </subcellularLocation>
    <subcellularLocation>
        <location evidence="2">Periplasm</location>
    </subcellularLocation>
</comment>
<dbReference type="SUPFAM" id="SSF49503">
    <property type="entry name" value="Cupredoxins"/>
    <property type="match status" value="1"/>
</dbReference>
<dbReference type="PANTHER" id="PTHR22888">
    <property type="entry name" value="CYTOCHROME C OXIDASE, SUBUNIT II"/>
    <property type="match status" value="1"/>
</dbReference>
<keyword evidence="6 16" id="KW-0349">Heme</keyword>
<dbReference type="InterPro" id="IPR001505">
    <property type="entry name" value="Copper_CuA"/>
</dbReference>
<comment type="similarity">
    <text evidence="3">Belongs to the cytochrome c oxidase subunit 2 family.</text>
</comment>
<dbReference type="Pfam" id="PF00116">
    <property type="entry name" value="COX2"/>
    <property type="match status" value="1"/>
</dbReference>
<dbReference type="Gene3D" id="1.10.760.10">
    <property type="entry name" value="Cytochrome c-like domain"/>
    <property type="match status" value="2"/>
</dbReference>
<dbReference type="InterPro" id="IPR036909">
    <property type="entry name" value="Cyt_c-like_dom_sf"/>
</dbReference>
<dbReference type="InterPro" id="IPR008972">
    <property type="entry name" value="Cupredoxin"/>
</dbReference>
<dbReference type="PROSITE" id="PS00078">
    <property type="entry name" value="COX2"/>
    <property type="match status" value="1"/>
</dbReference>
<keyword evidence="10" id="KW-0249">Electron transport</keyword>
<gene>
    <name evidence="20" type="ORF">JJ685_12725</name>
</gene>
<proteinExistence type="inferred from homology"/>
<dbReference type="PROSITE" id="PS51007">
    <property type="entry name" value="CYTC"/>
    <property type="match status" value="2"/>
</dbReference>
<reference evidence="20 21" key="1">
    <citation type="journal article" date="2017" name="Int. J. Syst. Evol. Microbiol.">
        <title>Ramlibacter monticola sp. nov., isolated from forest soil.</title>
        <authorList>
            <person name="Chaudhary D.K."/>
            <person name="Kim J."/>
        </authorList>
    </citation>
    <scope>NUCLEOTIDE SEQUENCE [LARGE SCALE GENOMIC DNA]</scope>
    <source>
        <strain evidence="20 21">KACC 19175</strain>
    </source>
</reference>
<comment type="caution">
    <text evidence="20">The sequence shown here is derived from an EMBL/GenBank/DDBJ whole genome shotgun (WGS) entry which is preliminary data.</text>
</comment>
<dbReference type="PANTHER" id="PTHR22888:SF9">
    <property type="entry name" value="CYTOCHROME C OXIDASE SUBUNIT 2"/>
    <property type="match status" value="1"/>
</dbReference>
<evidence type="ECO:0000256" key="8">
    <source>
        <dbReference type="ARBA" id="ARBA00022723"/>
    </source>
</evidence>
<keyword evidence="9" id="KW-1278">Translocase</keyword>
<dbReference type="GO" id="GO:0042597">
    <property type="term" value="C:periplasmic space"/>
    <property type="evidence" value="ECO:0007669"/>
    <property type="project" value="UniProtKB-SubCell"/>
</dbReference>